<dbReference type="InterPro" id="IPR036291">
    <property type="entry name" value="NAD(P)-bd_dom_sf"/>
</dbReference>
<comment type="similarity">
    <text evidence="1">Belongs to the short-chain dehydrogenases/reductases (SDR) family.</text>
</comment>
<dbReference type="EMBL" id="CP021106">
    <property type="protein sequence ID" value="ARO87337.1"/>
    <property type="molecule type" value="Genomic_DNA"/>
</dbReference>
<proteinExistence type="inferred from homology"/>
<dbReference type="PANTHER" id="PTHR45458">
    <property type="entry name" value="SHORT-CHAIN DEHYDROGENASE/REDUCTASE SDR"/>
    <property type="match status" value="1"/>
</dbReference>
<dbReference type="SUPFAM" id="SSF51735">
    <property type="entry name" value="NAD(P)-binding Rossmann-fold domains"/>
    <property type="match status" value="1"/>
</dbReference>
<protein>
    <submittedName>
        <fullName evidence="2">Short-chain dehydrogenase</fullName>
    </submittedName>
</protein>
<sequence length="230" mass="24655">MDTTLITGANRGIGLEFARQYAADGWRVLACTRHPQKSAALNTLAAEYPGQITVHALDVADHAQIEKLARSLTDESIDLLLNNAGIYTSCHKDDNIDQEAWIRAFLINTIAPLKMAQAFAPQIDCGSRKTIVAISSKMGSIADNSGGGSYIYRSSKAAVNMVIKSLAIDLKPAGIIAVVLHPGWVKTDMGGPNALISATKSVSGMRNVIRNLTLADSGRFIAYDGQMVPW</sequence>
<dbReference type="PRINTS" id="PR00081">
    <property type="entry name" value="GDHRDH"/>
</dbReference>
<evidence type="ECO:0000313" key="2">
    <source>
        <dbReference type="EMBL" id="ARO87337.1"/>
    </source>
</evidence>
<evidence type="ECO:0000256" key="1">
    <source>
        <dbReference type="RuleBase" id="RU000363"/>
    </source>
</evidence>
<dbReference type="Proteomes" id="UP000012179">
    <property type="component" value="Chromosome"/>
</dbReference>
<dbReference type="eggNOG" id="COG1028">
    <property type="taxonomic scope" value="Bacteria"/>
</dbReference>
<gene>
    <name evidence="2" type="ORF">EBAPG3_005880</name>
</gene>
<dbReference type="AlphaFoldDB" id="A0A1W6SNG5"/>
<dbReference type="OrthoDB" id="5786478at2"/>
<dbReference type="GO" id="GO:0016616">
    <property type="term" value="F:oxidoreductase activity, acting on the CH-OH group of donors, NAD or NADP as acceptor"/>
    <property type="evidence" value="ECO:0007669"/>
    <property type="project" value="TreeGrafter"/>
</dbReference>
<name>A0A1W6SNG5_9PROT</name>
<dbReference type="InterPro" id="IPR052184">
    <property type="entry name" value="SDR_enzymes"/>
</dbReference>
<keyword evidence="3" id="KW-1185">Reference proteome</keyword>
<dbReference type="PANTHER" id="PTHR45458:SF1">
    <property type="entry name" value="SHORT CHAIN DEHYDROGENASE"/>
    <property type="match status" value="1"/>
</dbReference>
<dbReference type="KEGG" id="nlc:EBAPG3_005880"/>
<reference evidence="2 3" key="1">
    <citation type="journal article" date="2015" name="Int. J. Syst. Evol. Microbiol.">
        <title>Nitrosospira lacus sp. nov., a psychrotolerant, ammonia-oxidizing bacterium from sandy lake sediment.</title>
        <authorList>
            <person name="Urakawa H."/>
            <person name="Garcia J.C."/>
            <person name="Nielsen J.L."/>
            <person name="Le V.Q."/>
            <person name="Kozlowski J.A."/>
            <person name="Stein L.Y."/>
            <person name="Lim C.K."/>
            <person name="Pommerening-Roser A."/>
            <person name="Martens-Habbena W."/>
            <person name="Stahl D.A."/>
            <person name="Klotz M.G."/>
        </authorList>
    </citation>
    <scope>NUCLEOTIDE SEQUENCE [LARGE SCALE GENOMIC DNA]</scope>
    <source>
        <strain evidence="2 3">APG3</strain>
    </source>
</reference>
<organism evidence="2 3">
    <name type="scientific">Nitrosospira lacus</name>
    <dbReference type="NCBI Taxonomy" id="1288494"/>
    <lineage>
        <taxon>Bacteria</taxon>
        <taxon>Pseudomonadati</taxon>
        <taxon>Pseudomonadota</taxon>
        <taxon>Betaproteobacteria</taxon>
        <taxon>Nitrosomonadales</taxon>
        <taxon>Nitrosomonadaceae</taxon>
        <taxon>Nitrosospira</taxon>
    </lineage>
</organism>
<dbReference type="CDD" id="cd05325">
    <property type="entry name" value="carb_red_sniffer_like_SDR_c"/>
    <property type="match status" value="1"/>
</dbReference>
<dbReference type="Gene3D" id="3.40.50.720">
    <property type="entry name" value="NAD(P)-binding Rossmann-like Domain"/>
    <property type="match status" value="1"/>
</dbReference>
<dbReference type="Pfam" id="PF00106">
    <property type="entry name" value="adh_short"/>
    <property type="match status" value="1"/>
</dbReference>
<accession>A0A1W6SNG5</accession>
<dbReference type="RefSeq" id="WP_004178996.1">
    <property type="nucleotide sequence ID" value="NZ_CP021106.3"/>
</dbReference>
<dbReference type="InterPro" id="IPR002347">
    <property type="entry name" value="SDR_fam"/>
</dbReference>
<evidence type="ECO:0000313" key="3">
    <source>
        <dbReference type="Proteomes" id="UP000012179"/>
    </source>
</evidence>
<dbReference type="PRINTS" id="PR00080">
    <property type="entry name" value="SDRFAMILY"/>
</dbReference>